<name>A0A7S0FE18_9DINO</name>
<gene>
    <name evidence="1" type="ORF">PBAH0796_LOCUS8852</name>
</gene>
<proteinExistence type="predicted"/>
<dbReference type="AlphaFoldDB" id="A0A7S0FE18"/>
<organism evidence="1">
    <name type="scientific">Pyrodinium bahamense</name>
    <dbReference type="NCBI Taxonomy" id="73915"/>
    <lineage>
        <taxon>Eukaryota</taxon>
        <taxon>Sar</taxon>
        <taxon>Alveolata</taxon>
        <taxon>Dinophyceae</taxon>
        <taxon>Gonyaulacales</taxon>
        <taxon>Pyrocystaceae</taxon>
        <taxon>Pyrodinium</taxon>
    </lineage>
</organism>
<protein>
    <submittedName>
        <fullName evidence="1">Uncharacterized protein</fullName>
    </submittedName>
</protein>
<sequence length="92" mass="11183">MDPINWPWHRVEPLWKGRRMEFLPPELQASMLRRKPIMVYRDAADHDHYKMIWGFTLIHLSKEMDRTWWGWPTGVPKCPDTGHCYTVDKDEF</sequence>
<accession>A0A7S0FE18</accession>
<evidence type="ECO:0000313" key="1">
    <source>
        <dbReference type="EMBL" id="CAD8353485.1"/>
    </source>
</evidence>
<dbReference type="EMBL" id="HBEG01014537">
    <property type="protein sequence ID" value="CAD8353485.1"/>
    <property type="molecule type" value="Transcribed_RNA"/>
</dbReference>
<reference evidence="1" key="1">
    <citation type="submission" date="2021-01" db="EMBL/GenBank/DDBJ databases">
        <authorList>
            <person name="Corre E."/>
            <person name="Pelletier E."/>
            <person name="Niang G."/>
            <person name="Scheremetjew M."/>
            <person name="Finn R."/>
            <person name="Kale V."/>
            <person name="Holt S."/>
            <person name="Cochrane G."/>
            <person name="Meng A."/>
            <person name="Brown T."/>
            <person name="Cohen L."/>
        </authorList>
    </citation>
    <scope>NUCLEOTIDE SEQUENCE</scope>
    <source>
        <strain evidence="1">Pbaha01</strain>
    </source>
</reference>